<evidence type="ECO:0000313" key="3">
    <source>
        <dbReference type="Proteomes" id="UP001157125"/>
    </source>
</evidence>
<dbReference type="Proteomes" id="UP001157125">
    <property type="component" value="Unassembled WGS sequence"/>
</dbReference>
<name>A0ABQ6IA95_9MICO</name>
<reference evidence="3" key="1">
    <citation type="journal article" date="2019" name="Int. J. Syst. Evol. Microbiol.">
        <title>The Global Catalogue of Microorganisms (GCM) 10K type strain sequencing project: providing services to taxonomists for standard genome sequencing and annotation.</title>
        <authorList>
            <consortium name="The Broad Institute Genomics Platform"/>
            <consortium name="The Broad Institute Genome Sequencing Center for Infectious Disease"/>
            <person name="Wu L."/>
            <person name="Ma J."/>
        </authorList>
    </citation>
    <scope>NUCLEOTIDE SEQUENCE [LARGE SCALE GENOMIC DNA]</scope>
    <source>
        <strain evidence="3">NBRC 112299</strain>
    </source>
</reference>
<proteinExistence type="predicted"/>
<dbReference type="EMBL" id="BSUN01000001">
    <property type="protein sequence ID" value="GMA34750.1"/>
    <property type="molecule type" value="Genomic_DNA"/>
</dbReference>
<organism evidence="2 3">
    <name type="scientific">Demequina litorisediminis</name>
    <dbReference type="NCBI Taxonomy" id="1849022"/>
    <lineage>
        <taxon>Bacteria</taxon>
        <taxon>Bacillati</taxon>
        <taxon>Actinomycetota</taxon>
        <taxon>Actinomycetes</taxon>
        <taxon>Micrococcales</taxon>
        <taxon>Demequinaceae</taxon>
        <taxon>Demequina</taxon>
    </lineage>
</organism>
<feature type="region of interest" description="Disordered" evidence="1">
    <location>
        <begin position="36"/>
        <end position="73"/>
    </location>
</feature>
<gene>
    <name evidence="2" type="ORF">GCM10025876_09540</name>
</gene>
<keyword evidence="3" id="KW-1185">Reference proteome</keyword>
<dbReference type="RefSeq" id="WP_284327577.1">
    <property type="nucleotide sequence ID" value="NZ_BSUN01000001.1"/>
</dbReference>
<comment type="caution">
    <text evidence="2">The sequence shown here is derived from an EMBL/GenBank/DDBJ whole genome shotgun (WGS) entry which is preliminary data.</text>
</comment>
<sequence length="167" mass="18481">MDWTIPATALVTGGVTLGSAWLGHVYSAKTQREALEEAGKLEDKKREDAREVWEREKQAQDEERKRERAEAEEASKRAAYVAALEAFATWKQRPDGSVNTETEALESAILRARLVAGQPLAYALKQLGEEVDEIGQVPYVQLGASEGGGVEAAHAMVMARMREELRR</sequence>
<protein>
    <submittedName>
        <fullName evidence="2">Uncharacterized protein</fullName>
    </submittedName>
</protein>
<accession>A0ABQ6IA95</accession>
<evidence type="ECO:0000313" key="2">
    <source>
        <dbReference type="EMBL" id="GMA34750.1"/>
    </source>
</evidence>
<evidence type="ECO:0000256" key="1">
    <source>
        <dbReference type="SAM" id="MobiDB-lite"/>
    </source>
</evidence>